<name>A0AAF3J634_9BILA</name>
<evidence type="ECO:0000313" key="1">
    <source>
        <dbReference type="Proteomes" id="UP000887575"/>
    </source>
</evidence>
<accession>A0AAF3J634</accession>
<sequence length="73" mass="8682">MKCIIPKLERPGVFFMLPFANMDISSTREVEPPELIALDSFFSMSLFRLERLRFVPDVLLNLWTWDLVMWNSM</sequence>
<dbReference type="WBParaSite" id="MBELARI_LOCUS18521">
    <property type="protein sequence ID" value="MBELARI_LOCUS18521"/>
    <property type="gene ID" value="MBELARI_LOCUS18521"/>
</dbReference>
<organism evidence="1 2">
    <name type="scientific">Mesorhabditis belari</name>
    <dbReference type="NCBI Taxonomy" id="2138241"/>
    <lineage>
        <taxon>Eukaryota</taxon>
        <taxon>Metazoa</taxon>
        <taxon>Ecdysozoa</taxon>
        <taxon>Nematoda</taxon>
        <taxon>Chromadorea</taxon>
        <taxon>Rhabditida</taxon>
        <taxon>Rhabditina</taxon>
        <taxon>Rhabditomorpha</taxon>
        <taxon>Rhabditoidea</taxon>
        <taxon>Rhabditidae</taxon>
        <taxon>Mesorhabditinae</taxon>
        <taxon>Mesorhabditis</taxon>
    </lineage>
</organism>
<dbReference type="Proteomes" id="UP000887575">
    <property type="component" value="Unassembled WGS sequence"/>
</dbReference>
<protein>
    <submittedName>
        <fullName evidence="2">Uncharacterized protein</fullName>
    </submittedName>
</protein>
<proteinExistence type="predicted"/>
<reference evidence="2" key="1">
    <citation type="submission" date="2024-02" db="UniProtKB">
        <authorList>
            <consortium name="WormBaseParasite"/>
        </authorList>
    </citation>
    <scope>IDENTIFICATION</scope>
</reference>
<evidence type="ECO:0000313" key="2">
    <source>
        <dbReference type="WBParaSite" id="MBELARI_LOCUS18521"/>
    </source>
</evidence>
<keyword evidence="1" id="KW-1185">Reference proteome</keyword>
<dbReference type="AlphaFoldDB" id="A0AAF3J634"/>